<evidence type="ECO:0000256" key="6">
    <source>
        <dbReference type="ARBA" id="ARBA00022989"/>
    </source>
</evidence>
<evidence type="ECO:0000256" key="2">
    <source>
        <dbReference type="ARBA" id="ARBA00007254"/>
    </source>
</evidence>
<dbReference type="InterPro" id="IPR036019">
    <property type="entry name" value="MscL_channel"/>
</dbReference>
<dbReference type="AlphaFoldDB" id="A0A4V1LFK4"/>
<evidence type="ECO:0000256" key="7">
    <source>
        <dbReference type="ARBA" id="ARBA00023065"/>
    </source>
</evidence>
<keyword evidence="9 10" id="KW-0407">Ion channel</keyword>
<evidence type="ECO:0000256" key="10">
    <source>
        <dbReference type="HAMAP-Rule" id="MF_00115"/>
    </source>
</evidence>
<dbReference type="Proteomes" id="UP000290602">
    <property type="component" value="Unassembled WGS sequence"/>
</dbReference>
<dbReference type="PANTHER" id="PTHR30266:SF2">
    <property type="entry name" value="LARGE-CONDUCTANCE MECHANOSENSITIVE CHANNEL"/>
    <property type="match status" value="1"/>
</dbReference>
<keyword evidence="12" id="KW-1185">Reference proteome</keyword>
<name>A0A4V1LFK4_9LACO</name>
<evidence type="ECO:0000256" key="9">
    <source>
        <dbReference type="ARBA" id="ARBA00023303"/>
    </source>
</evidence>
<comment type="subunit">
    <text evidence="10">Homopentamer.</text>
</comment>
<evidence type="ECO:0000313" key="12">
    <source>
        <dbReference type="Proteomes" id="UP000290602"/>
    </source>
</evidence>
<dbReference type="EMBL" id="QXIL01000003">
    <property type="protein sequence ID" value="RXI79625.1"/>
    <property type="molecule type" value="Genomic_DNA"/>
</dbReference>
<comment type="subcellular location">
    <subcellularLocation>
        <location evidence="1 10">Cell membrane</location>
        <topology evidence="1 10">Multi-pass membrane protein</topology>
    </subcellularLocation>
</comment>
<dbReference type="SUPFAM" id="SSF81330">
    <property type="entry name" value="Gated mechanosensitive channel"/>
    <property type="match status" value="1"/>
</dbReference>
<dbReference type="GO" id="GO:0005886">
    <property type="term" value="C:plasma membrane"/>
    <property type="evidence" value="ECO:0007669"/>
    <property type="project" value="UniProtKB-SubCell"/>
</dbReference>
<evidence type="ECO:0000256" key="3">
    <source>
        <dbReference type="ARBA" id="ARBA00022448"/>
    </source>
</evidence>
<reference evidence="11 12" key="1">
    <citation type="submission" date="2018-08" db="EMBL/GenBank/DDBJ databases">
        <title>Lactobacillus suantsai sp. nov., isolated from traditional fermented suan-tsai in Taiwan.</title>
        <authorList>
            <person name="Huang C.-H."/>
        </authorList>
    </citation>
    <scope>NUCLEOTIDE SEQUENCE [LARGE SCALE GENOMIC DNA]</scope>
    <source>
        <strain evidence="11 12">BCRC 12945</strain>
    </source>
</reference>
<evidence type="ECO:0000256" key="5">
    <source>
        <dbReference type="ARBA" id="ARBA00022692"/>
    </source>
</evidence>
<proteinExistence type="inferred from homology"/>
<keyword evidence="4 10" id="KW-1003">Cell membrane</keyword>
<feature type="transmembrane region" description="Helical" evidence="10">
    <location>
        <begin position="69"/>
        <end position="87"/>
    </location>
</feature>
<dbReference type="GO" id="GO:0008381">
    <property type="term" value="F:mechanosensitive monoatomic ion channel activity"/>
    <property type="evidence" value="ECO:0007669"/>
    <property type="project" value="UniProtKB-UniRule"/>
</dbReference>
<sequence>MFKEFKAFVARGNVLDLAVGVIIGAAFTAIVNSLVENLINPLLGMFVGSIDFSNLVLTVGQAHFRYGAFINAIINFIIIAFVVFLLVKTINKVLPAPKKEEEAEPTAEEKYLQEIVTLLKKEEH</sequence>
<dbReference type="NCBIfam" id="NF001842">
    <property type="entry name" value="PRK00567.1-3"/>
    <property type="match status" value="1"/>
</dbReference>
<comment type="function">
    <text evidence="10">Channel that opens in response to stretch forces in the membrane lipid bilayer. May participate in the regulation of osmotic pressure changes within the cell.</text>
</comment>
<dbReference type="InterPro" id="IPR037673">
    <property type="entry name" value="MSC/AndL"/>
</dbReference>
<keyword evidence="3 10" id="KW-0813">Transport</keyword>
<keyword evidence="5 10" id="KW-0812">Transmembrane</keyword>
<comment type="caution">
    <text evidence="11">The sequence shown here is derived from an EMBL/GenBank/DDBJ whole genome shotgun (WGS) entry which is preliminary data.</text>
</comment>
<keyword evidence="7 10" id="KW-0406">Ion transport</keyword>
<dbReference type="RefSeq" id="WP_129031514.1">
    <property type="nucleotide sequence ID" value="NZ_CP059603.1"/>
</dbReference>
<accession>A0A4V1LFK4</accession>
<dbReference type="Gene3D" id="1.10.1200.120">
    <property type="entry name" value="Large-conductance mechanosensitive channel, MscL, domain 1"/>
    <property type="match status" value="1"/>
</dbReference>
<evidence type="ECO:0000256" key="4">
    <source>
        <dbReference type="ARBA" id="ARBA00022475"/>
    </source>
</evidence>
<dbReference type="PANTHER" id="PTHR30266">
    <property type="entry name" value="MECHANOSENSITIVE CHANNEL MSCL"/>
    <property type="match status" value="1"/>
</dbReference>
<dbReference type="InterPro" id="IPR019823">
    <property type="entry name" value="Mechanosensitive_channel_CS"/>
</dbReference>
<keyword evidence="6 10" id="KW-1133">Transmembrane helix</keyword>
<gene>
    <name evidence="10 11" type="primary">mscL</name>
    <name evidence="11" type="ORF">DXH47_02565</name>
</gene>
<evidence type="ECO:0000256" key="8">
    <source>
        <dbReference type="ARBA" id="ARBA00023136"/>
    </source>
</evidence>
<dbReference type="OrthoDB" id="9810350at2"/>
<dbReference type="HAMAP" id="MF_00115">
    <property type="entry name" value="MscL"/>
    <property type="match status" value="1"/>
</dbReference>
<comment type="similarity">
    <text evidence="2 10">Belongs to the MscL family.</text>
</comment>
<dbReference type="PRINTS" id="PR01264">
    <property type="entry name" value="MECHCHANNEL"/>
</dbReference>
<dbReference type="NCBIfam" id="TIGR00220">
    <property type="entry name" value="mscL"/>
    <property type="match status" value="1"/>
</dbReference>
<dbReference type="InterPro" id="IPR001185">
    <property type="entry name" value="MS_channel"/>
</dbReference>
<evidence type="ECO:0000256" key="1">
    <source>
        <dbReference type="ARBA" id="ARBA00004651"/>
    </source>
</evidence>
<dbReference type="Pfam" id="PF01741">
    <property type="entry name" value="MscL"/>
    <property type="match status" value="1"/>
</dbReference>
<protein>
    <recommendedName>
        <fullName evidence="10">Large-conductance mechanosensitive channel</fullName>
    </recommendedName>
</protein>
<evidence type="ECO:0000313" key="11">
    <source>
        <dbReference type="EMBL" id="RXI79625.1"/>
    </source>
</evidence>
<organism evidence="11 12">
    <name type="scientific">Levilactobacillus suantsaii</name>
    <dbReference type="NCBI Taxonomy" id="2292255"/>
    <lineage>
        <taxon>Bacteria</taxon>
        <taxon>Bacillati</taxon>
        <taxon>Bacillota</taxon>
        <taxon>Bacilli</taxon>
        <taxon>Lactobacillales</taxon>
        <taxon>Lactobacillaceae</taxon>
        <taxon>Levilactobacillus</taxon>
    </lineage>
</organism>
<feature type="transmembrane region" description="Helical" evidence="10">
    <location>
        <begin position="12"/>
        <end position="32"/>
    </location>
</feature>
<dbReference type="PROSITE" id="PS01327">
    <property type="entry name" value="MSCL"/>
    <property type="match status" value="1"/>
</dbReference>
<keyword evidence="8 10" id="KW-0472">Membrane</keyword>